<dbReference type="GO" id="GO:0003723">
    <property type="term" value="F:RNA binding"/>
    <property type="evidence" value="ECO:0007669"/>
    <property type="project" value="InterPro"/>
</dbReference>
<evidence type="ECO:0000256" key="3">
    <source>
        <dbReference type="ARBA" id="ARBA00022917"/>
    </source>
</evidence>
<evidence type="ECO:0000313" key="6">
    <source>
        <dbReference type="EnsemblPlants" id="AET5Gv20275200.1"/>
    </source>
</evidence>
<accession>A0A453K3J5</accession>
<dbReference type="FunFam" id="2.40.50.140:FF:000034">
    <property type="entry name" value="Eukaryotic translation initiation factor 5A"/>
    <property type="match status" value="1"/>
</dbReference>
<reference evidence="7" key="1">
    <citation type="journal article" date="2014" name="Science">
        <title>Ancient hybridizations among the ancestral genomes of bread wheat.</title>
        <authorList>
            <consortium name="International Wheat Genome Sequencing Consortium,"/>
            <person name="Marcussen T."/>
            <person name="Sandve S.R."/>
            <person name="Heier L."/>
            <person name="Spannagl M."/>
            <person name="Pfeifer M."/>
            <person name="Jakobsen K.S."/>
            <person name="Wulff B.B."/>
            <person name="Steuernagel B."/>
            <person name="Mayer K.F."/>
            <person name="Olsen O.A."/>
        </authorList>
    </citation>
    <scope>NUCLEOTIDE SEQUENCE [LARGE SCALE GENOMIC DNA]</scope>
    <source>
        <strain evidence="7">cv. AL8/78</strain>
    </source>
</reference>
<dbReference type="InterPro" id="IPR012340">
    <property type="entry name" value="NA-bd_OB-fold"/>
</dbReference>
<dbReference type="InterPro" id="IPR020189">
    <property type="entry name" value="IF5A_C"/>
</dbReference>
<dbReference type="InterPro" id="IPR008991">
    <property type="entry name" value="Translation_prot_SH3-like_sf"/>
</dbReference>
<dbReference type="GO" id="GO:0003743">
    <property type="term" value="F:translation initiation factor activity"/>
    <property type="evidence" value="ECO:0007669"/>
    <property type="project" value="UniProtKB-KW"/>
</dbReference>
<evidence type="ECO:0000313" key="7">
    <source>
        <dbReference type="Proteomes" id="UP000015105"/>
    </source>
</evidence>
<feature type="domain" description="Translation initiation factor 5A C-terminal" evidence="5">
    <location>
        <begin position="144"/>
        <end position="213"/>
    </location>
</feature>
<proteinExistence type="inferred from homology"/>
<reference evidence="6" key="4">
    <citation type="submission" date="2019-03" db="UniProtKB">
        <authorList>
            <consortium name="EnsemblPlants"/>
        </authorList>
    </citation>
    <scope>IDENTIFICATION</scope>
</reference>
<reference evidence="6" key="3">
    <citation type="journal article" date="2017" name="Nature">
        <title>Genome sequence of the progenitor of the wheat D genome Aegilops tauschii.</title>
        <authorList>
            <person name="Luo M.C."/>
            <person name="Gu Y.Q."/>
            <person name="Puiu D."/>
            <person name="Wang H."/>
            <person name="Twardziok S.O."/>
            <person name="Deal K.R."/>
            <person name="Huo N."/>
            <person name="Zhu T."/>
            <person name="Wang L."/>
            <person name="Wang Y."/>
            <person name="McGuire P.E."/>
            <person name="Liu S."/>
            <person name="Long H."/>
            <person name="Ramasamy R.K."/>
            <person name="Rodriguez J.C."/>
            <person name="Van S.L."/>
            <person name="Yuan L."/>
            <person name="Wang Z."/>
            <person name="Xia Z."/>
            <person name="Xiao L."/>
            <person name="Anderson O.D."/>
            <person name="Ouyang S."/>
            <person name="Liang Y."/>
            <person name="Zimin A.V."/>
            <person name="Pertea G."/>
            <person name="Qi P."/>
            <person name="Bennetzen J.L."/>
            <person name="Dai X."/>
            <person name="Dawson M.W."/>
            <person name="Muller H.G."/>
            <person name="Kugler K."/>
            <person name="Rivarola-Duarte L."/>
            <person name="Spannagl M."/>
            <person name="Mayer K.F.X."/>
            <person name="Lu F.H."/>
            <person name="Bevan M.W."/>
            <person name="Leroy P."/>
            <person name="Li P."/>
            <person name="You F.M."/>
            <person name="Sun Q."/>
            <person name="Liu Z."/>
            <person name="Lyons E."/>
            <person name="Wicker T."/>
            <person name="Salzberg S.L."/>
            <person name="Devos K.M."/>
            <person name="Dvorak J."/>
        </authorList>
    </citation>
    <scope>NUCLEOTIDE SEQUENCE [LARGE SCALE GENOMIC DNA]</scope>
    <source>
        <strain evidence="6">cv. AL8/78</strain>
    </source>
</reference>
<dbReference type="Gene3D" id="2.40.50.140">
    <property type="entry name" value="Nucleic acid-binding proteins"/>
    <property type="match status" value="1"/>
</dbReference>
<dbReference type="GO" id="GO:0043022">
    <property type="term" value="F:ribosome binding"/>
    <property type="evidence" value="ECO:0007669"/>
    <property type="project" value="InterPro"/>
</dbReference>
<keyword evidence="4" id="KW-0385">Hypusine</keyword>
<dbReference type="PANTHER" id="PTHR11673">
    <property type="entry name" value="TRANSLATION INITIATION FACTOR 5A FAMILY MEMBER"/>
    <property type="match status" value="1"/>
</dbReference>
<dbReference type="STRING" id="200361.A0A453K3J5"/>
<dbReference type="SMART" id="SM01376">
    <property type="entry name" value="eIF-5a"/>
    <property type="match status" value="1"/>
</dbReference>
<evidence type="ECO:0000256" key="4">
    <source>
        <dbReference type="ARBA" id="ARBA00023071"/>
    </source>
</evidence>
<dbReference type="InterPro" id="IPR048670">
    <property type="entry name" value="IF5A-like_N"/>
</dbReference>
<dbReference type="CDD" id="cd04468">
    <property type="entry name" value="S1_eIF5A"/>
    <property type="match status" value="1"/>
</dbReference>
<dbReference type="SUPFAM" id="SSF50249">
    <property type="entry name" value="Nucleic acid-binding proteins"/>
    <property type="match status" value="1"/>
</dbReference>
<keyword evidence="2" id="KW-0396">Initiation factor</keyword>
<dbReference type="GO" id="GO:0045901">
    <property type="term" value="P:positive regulation of translational elongation"/>
    <property type="evidence" value="ECO:0007669"/>
    <property type="project" value="InterPro"/>
</dbReference>
<dbReference type="Gene3D" id="2.30.30.30">
    <property type="match status" value="1"/>
</dbReference>
<dbReference type="FunFam" id="2.30.30.30:FF:000012">
    <property type="entry name" value="Eukaryotic translation initiation factor 5A"/>
    <property type="match status" value="1"/>
</dbReference>
<evidence type="ECO:0000256" key="1">
    <source>
        <dbReference type="ARBA" id="ARBA00006016"/>
    </source>
</evidence>
<keyword evidence="7" id="KW-1185">Reference proteome</keyword>
<evidence type="ECO:0000259" key="5">
    <source>
        <dbReference type="SMART" id="SM01376"/>
    </source>
</evidence>
<dbReference type="SUPFAM" id="SSF50104">
    <property type="entry name" value="Translation proteins SH3-like domain"/>
    <property type="match status" value="1"/>
</dbReference>
<dbReference type="AlphaFoldDB" id="A0A453K3J5"/>
<reference evidence="6" key="5">
    <citation type="journal article" date="2021" name="G3 (Bethesda)">
        <title>Aegilops tauschii genome assembly Aet v5.0 features greater sequence contiguity and improved annotation.</title>
        <authorList>
            <person name="Wang L."/>
            <person name="Zhu T."/>
            <person name="Rodriguez J.C."/>
            <person name="Deal K.R."/>
            <person name="Dubcovsky J."/>
            <person name="McGuire P.E."/>
            <person name="Lux T."/>
            <person name="Spannagl M."/>
            <person name="Mayer K.F.X."/>
            <person name="Baldrich P."/>
            <person name="Meyers B.C."/>
            <person name="Huo N."/>
            <person name="Gu Y.Q."/>
            <person name="Zhou H."/>
            <person name="Devos K.M."/>
            <person name="Bennetzen J.L."/>
            <person name="Unver T."/>
            <person name="Budak H."/>
            <person name="Gulick P.J."/>
            <person name="Galiba G."/>
            <person name="Kalapos B."/>
            <person name="Nelson D.R."/>
            <person name="Li P."/>
            <person name="You F.M."/>
            <person name="Luo M.C."/>
            <person name="Dvorak J."/>
        </authorList>
    </citation>
    <scope>NUCLEOTIDE SEQUENCE [LARGE SCALE GENOMIC DNA]</scope>
    <source>
        <strain evidence="6">cv. AL8/78</strain>
    </source>
</reference>
<organism evidence="6 7">
    <name type="scientific">Aegilops tauschii subsp. strangulata</name>
    <name type="common">Goatgrass</name>
    <dbReference type="NCBI Taxonomy" id="200361"/>
    <lineage>
        <taxon>Eukaryota</taxon>
        <taxon>Viridiplantae</taxon>
        <taxon>Streptophyta</taxon>
        <taxon>Embryophyta</taxon>
        <taxon>Tracheophyta</taxon>
        <taxon>Spermatophyta</taxon>
        <taxon>Magnoliopsida</taxon>
        <taxon>Liliopsida</taxon>
        <taxon>Poales</taxon>
        <taxon>Poaceae</taxon>
        <taxon>BOP clade</taxon>
        <taxon>Pooideae</taxon>
        <taxon>Triticodae</taxon>
        <taxon>Triticeae</taxon>
        <taxon>Triticinae</taxon>
        <taxon>Aegilops</taxon>
    </lineage>
</organism>
<sequence length="223" mass="24806">KFKLNSLILAGLLCIRFRKPIYPVRYLSLCPRRRSRRPTVAPANSSRENFWVLIRGEEMSDSEEHQFESKADAGASKTYPQQAGTIRKNGYIVIKNRPCKVVEVSTSKTGKHGHAKCHFVAIDIFTGKKLEDIVPSSHNCDVPHVNRTEYQLIDISEDGFVSLLTDNGNTKDDLKLPTDETLLGQIKDGFAEGKDLVVSVMSAMGEEQINALKDISATSNLPC</sequence>
<dbReference type="Pfam" id="PF01287">
    <property type="entry name" value="eIF-5a"/>
    <property type="match status" value="1"/>
</dbReference>
<comment type="similarity">
    <text evidence="1">Belongs to the eIF-5A family.</text>
</comment>
<dbReference type="Pfam" id="PF21485">
    <property type="entry name" value="IF5A-like_N"/>
    <property type="match status" value="1"/>
</dbReference>
<dbReference type="PROSITE" id="PS00302">
    <property type="entry name" value="IF5A_HYPUSINE"/>
    <property type="match status" value="1"/>
</dbReference>
<dbReference type="Gramene" id="AET5Gv20275200.1">
    <property type="protein sequence ID" value="AET5Gv20275200.1"/>
    <property type="gene ID" value="AET5Gv20275200"/>
</dbReference>
<dbReference type="InterPro" id="IPR014722">
    <property type="entry name" value="Rib_uL2_dom2"/>
</dbReference>
<dbReference type="GO" id="GO:0003746">
    <property type="term" value="F:translation elongation factor activity"/>
    <property type="evidence" value="ECO:0007669"/>
    <property type="project" value="InterPro"/>
</dbReference>
<dbReference type="Proteomes" id="UP000015105">
    <property type="component" value="Chromosome 5D"/>
</dbReference>
<dbReference type="EnsemblPlants" id="AET5Gv20275200.1">
    <property type="protein sequence ID" value="AET5Gv20275200.1"/>
    <property type="gene ID" value="AET5Gv20275200"/>
</dbReference>
<reference evidence="7" key="2">
    <citation type="journal article" date="2017" name="Nat. Plants">
        <title>The Aegilops tauschii genome reveals multiple impacts of transposons.</title>
        <authorList>
            <person name="Zhao G."/>
            <person name="Zou C."/>
            <person name="Li K."/>
            <person name="Wang K."/>
            <person name="Li T."/>
            <person name="Gao L."/>
            <person name="Zhang X."/>
            <person name="Wang H."/>
            <person name="Yang Z."/>
            <person name="Liu X."/>
            <person name="Jiang W."/>
            <person name="Mao L."/>
            <person name="Kong X."/>
            <person name="Jiao Y."/>
            <person name="Jia J."/>
        </authorList>
    </citation>
    <scope>NUCLEOTIDE SEQUENCE [LARGE SCALE GENOMIC DNA]</scope>
    <source>
        <strain evidence="7">cv. AL8/78</strain>
    </source>
</reference>
<dbReference type="GO" id="GO:0045905">
    <property type="term" value="P:positive regulation of translational termination"/>
    <property type="evidence" value="ECO:0007669"/>
    <property type="project" value="InterPro"/>
</dbReference>
<protein>
    <recommendedName>
        <fullName evidence="5">Translation initiation factor 5A C-terminal domain-containing protein</fullName>
    </recommendedName>
</protein>
<dbReference type="InterPro" id="IPR001884">
    <property type="entry name" value="IF5A-like"/>
</dbReference>
<dbReference type="NCBIfam" id="TIGR00037">
    <property type="entry name" value="eIF_5A"/>
    <property type="match status" value="1"/>
</dbReference>
<dbReference type="InterPro" id="IPR019769">
    <property type="entry name" value="Trans_elong_IF5A_hypusine_site"/>
</dbReference>
<evidence type="ECO:0000256" key="2">
    <source>
        <dbReference type="ARBA" id="ARBA00022540"/>
    </source>
</evidence>
<keyword evidence="3" id="KW-0648">Protein biosynthesis</keyword>
<name>A0A453K3J5_AEGTS</name>